<organism evidence="4 5">
    <name type="scientific">Patella caerulea</name>
    <name type="common">Rayed Mediterranean limpet</name>
    <dbReference type="NCBI Taxonomy" id="87958"/>
    <lineage>
        <taxon>Eukaryota</taxon>
        <taxon>Metazoa</taxon>
        <taxon>Spiralia</taxon>
        <taxon>Lophotrochozoa</taxon>
        <taxon>Mollusca</taxon>
        <taxon>Gastropoda</taxon>
        <taxon>Patellogastropoda</taxon>
        <taxon>Patelloidea</taxon>
        <taxon>Patellidae</taxon>
        <taxon>Patella</taxon>
    </lineage>
</organism>
<gene>
    <name evidence="4" type="ORF">SNE40_005531</name>
</gene>
<dbReference type="Gene3D" id="1.25.40.20">
    <property type="entry name" value="Ankyrin repeat-containing domain"/>
    <property type="match status" value="1"/>
</dbReference>
<feature type="compositionally biased region" description="Acidic residues" evidence="2">
    <location>
        <begin position="23"/>
        <end position="33"/>
    </location>
</feature>
<dbReference type="InterPro" id="IPR036770">
    <property type="entry name" value="Ankyrin_rpt-contain_sf"/>
</dbReference>
<feature type="domain" description="SIPAR" evidence="3">
    <location>
        <begin position="6"/>
        <end position="294"/>
    </location>
</feature>
<dbReference type="PANTHER" id="PTHR31980">
    <property type="entry name" value="PROTEIN FAM220A"/>
    <property type="match status" value="1"/>
</dbReference>
<dbReference type="InterPro" id="IPR040355">
    <property type="entry name" value="FAM220A"/>
</dbReference>
<name>A0AAN8PWK9_PATCE</name>
<dbReference type="Pfam" id="PF15487">
    <property type="entry name" value="FAM220"/>
    <property type="match status" value="1"/>
</dbReference>
<dbReference type="PROSITE" id="PS50297">
    <property type="entry name" value="ANK_REP_REGION"/>
    <property type="match status" value="1"/>
</dbReference>
<dbReference type="PROSITE" id="PS50088">
    <property type="entry name" value="ANK_REPEAT"/>
    <property type="match status" value="2"/>
</dbReference>
<evidence type="ECO:0000313" key="5">
    <source>
        <dbReference type="Proteomes" id="UP001347796"/>
    </source>
</evidence>
<feature type="region of interest" description="Disordered" evidence="2">
    <location>
        <begin position="1"/>
        <end position="122"/>
    </location>
</feature>
<dbReference type="SUPFAM" id="SSF48403">
    <property type="entry name" value="Ankyrin repeat"/>
    <property type="match status" value="1"/>
</dbReference>
<dbReference type="Proteomes" id="UP001347796">
    <property type="component" value="Unassembled WGS sequence"/>
</dbReference>
<feature type="repeat" description="ANK" evidence="1">
    <location>
        <begin position="398"/>
        <end position="431"/>
    </location>
</feature>
<evidence type="ECO:0000256" key="2">
    <source>
        <dbReference type="SAM" id="MobiDB-lite"/>
    </source>
</evidence>
<protein>
    <recommendedName>
        <fullName evidence="3">SIPAR domain-containing protein</fullName>
    </recommendedName>
</protein>
<accession>A0AAN8PWK9</accession>
<evidence type="ECO:0000259" key="3">
    <source>
        <dbReference type="Pfam" id="PF15487"/>
    </source>
</evidence>
<keyword evidence="1" id="KW-0040">ANK repeat</keyword>
<dbReference type="Pfam" id="PF12796">
    <property type="entry name" value="Ank_2"/>
    <property type="match status" value="1"/>
</dbReference>
<feature type="repeat" description="ANK" evidence="1">
    <location>
        <begin position="434"/>
        <end position="466"/>
    </location>
</feature>
<feature type="compositionally biased region" description="Polar residues" evidence="2">
    <location>
        <begin position="38"/>
        <end position="51"/>
    </location>
</feature>
<dbReference type="PRINTS" id="PR01415">
    <property type="entry name" value="ANKYRIN"/>
</dbReference>
<dbReference type="AlphaFoldDB" id="A0AAN8PWK9"/>
<dbReference type="PANTHER" id="PTHR31980:SF1">
    <property type="entry name" value="PROTEIN FAM220A"/>
    <property type="match status" value="1"/>
</dbReference>
<dbReference type="SMART" id="SM00248">
    <property type="entry name" value="ANK"/>
    <property type="match status" value="5"/>
</dbReference>
<reference evidence="4 5" key="1">
    <citation type="submission" date="2024-01" db="EMBL/GenBank/DDBJ databases">
        <title>The genome of the rayed Mediterranean limpet Patella caerulea (Linnaeus, 1758).</title>
        <authorList>
            <person name="Anh-Thu Weber A."/>
            <person name="Halstead-Nussloch G."/>
        </authorList>
    </citation>
    <scope>NUCLEOTIDE SEQUENCE [LARGE SCALE GENOMIC DNA]</scope>
    <source>
        <strain evidence="4">AATW-2023a</strain>
        <tissue evidence="4">Whole specimen</tissue>
    </source>
</reference>
<dbReference type="EMBL" id="JAZGQO010000004">
    <property type="protein sequence ID" value="KAK6187527.1"/>
    <property type="molecule type" value="Genomic_DNA"/>
</dbReference>
<proteinExistence type="predicted"/>
<comment type="caution">
    <text evidence="4">The sequence shown here is derived from an EMBL/GenBank/DDBJ whole genome shotgun (WGS) entry which is preliminary data.</text>
</comment>
<feature type="compositionally biased region" description="Basic and acidic residues" evidence="2">
    <location>
        <begin position="1"/>
        <end position="10"/>
    </location>
</feature>
<evidence type="ECO:0000256" key="1">
    <source>
        <dbReference type="PROSITE-ProRule" id="PRU00023"/>
    </source>
</evidence>
<evidence type="ECO:0000313" key="4">
    <source>
        <dbReference type="EMBL" id="KAK6187527.1"/>
    </source>
</evidence>
<feature type="compositionally biased region" description="Basic residues" evidence="2">
    <location>
        <begin position="89"/>
        <end position="98"/>
    </location>
</feature>
<dbReference type="InterPro" id="IPR029155">
    <property type="entry name" value="SIPAR"/>
</dbReference>
<dbReference type="InterPro" id="IPR002110">
    <property type="entry name" value="Ankyrin_rpt"/>
</dbReference>
<keyword evidence="5" id="KW-1185">Reference proteome</keyword>
<sequence>MSRGVRDLRDLICVSRLTYRDSDTEDFESDEGEVTPQDFDQLSLTSSGSDTPTKKEEDPVRVASPDSGFLTTESPTEPKNKTPTGSKPGSKKKRRKKLQTYPTRHELPKTEPLPPVSSNPETMSRFSVREKLDVTNKKVNFDHMMCFMDASIVSGWLTRANDSVEHLAKFYNAEDNFVQFGHFWLSEFPDVQKQDIYELEFSILTEEIGLAFSVGIESRQITNRDVLDLVSALYREYPAKLLSSKGSHMLLDYLDIMSSERKDLYKKLLSDVRCSTKNRQYAQWLLAIRSFALVNVWSAITNFYRNLKGQHKMLKCVPLPSSVSQQGVHQQRFYQAIRCGYIDVMHYLIVNGHVNPHQIDSHNRTWIFTAVMNNQPSAVKYLLHRVKPRIDVNVACDTGNTSLHAAANNGYSKLVAELITCPTLDIDPVNKQCENTTPLHLAVMHGHVKVVELLIKAGANTQVKMGDSTALEIARDFQHDDVVKLLEEDNGIESPTDDTRI</sequence>